<dbReference type="InterPro" id="IPR001356">
    <property type="entry name" value="HD"/>
</dbReference>
<keyword evidence="4" id="KW-0804">Transcription</keyword>
<organism evidence="9 10">
    <name type="scientific">Caligus rogercresseyi</name>
    <name type="common">Sea louse</name>
    <dbReference type="NCBI Taxonomy" id="217165"/>
    <lineage>
        <taxon>Eukaryota</taxon>
        <taxon>Metazoa</taxon>
        <taxon>Ecdysozoa</taxon>
        <taxon>Arthropoda</taxon>
        <taxon>Crustacea</taxon>
        <taxon>Multicrustacea</taxon>
        <taxon>Hexanauplia</taxon>
        <taxon>Copepoda</taxon>
        <taxon>Siphonostomatoida</taxon>
        <taxon>Caligidae</taxon>
        <taxon>Caligus</taxon>
    </lineage>
</organism>
<sequence>MWQRIEQDALCHHWLRKSDLGKKAHPPFSLLHKWRSLKMSCNNHWYTYSHHHPETSLMDYAPTSSHPEISYNSEQPSYYWPSQPPSYPIHPWPQATQLSTPSPSSSLGSFERSVSDEEDEDKATHQEQSSSRKKSNGLSRKERTAFTKYQIGELEKEFISCNYLTRLRRYEISVALD</sequence>
<evidence type="ECO:0000256" key="5">
    <source>
        <dbReference type="PROSITE-ProRule" id="PRU00108"/>
    </source>
</evidence>
<dbReference type="OrthoDB" id="6159439at2759"/>
<dbReference type="PANTHER" id="PTHR24328:SF7">
    <property type="entry name" value="BUTTONLESS"/>
    <property type="match status" value="1"/>
</dbReference>
<evidence type="ECO:0000313" key="10">
    <source>
        <dbReference type="Proteomes" id="UP000595437"/>
    </source>
</evidence>
<feature type="domain" description="Homeobox" evidence="8">
    <location>
        <begin position="137"/>
        <end position="177"/>
    </location>
</feature>
<proteinExistence type="predicted"/>
<evidence type="ECO:0000256" key="6">
    <source>
        <dbReference type="RuleBase" id="RU000682"/>
    </source>
</evidence>
<keyword evidence="5 6" id="KW-0238">DNA-binding</keyword>
<dbReference type="GO" id="GO:0000978">
    <property type="term" value="F:RNA polymerase II cis-regulatory region sequence-specific DNA binding"/>
    <property type="evidence" value="ECO:0007669"/>
    <property type="project" value="TreeGrafter"/>
</dbReference>
<keyword evidence="2" id="KW-0217">Developmental protein</keyword>
<keyword evidence="10" id="KW-1185">Reference proteome</keyword>
<comment type="subcellular location">
    <subcellularLocation>
        <location evidence="1 5 6">Nucleus</location>
    </subcellularLocation>
</comment>
<keyword evidence="5 6" id="KW-0539">Nucleus</keyword>
<evidence type="ECO:0000256" key="7">
    <source>
        <dbReference type="SAM" id="MobiDB-lite"/>
    </source>
</evidence>
<name>A0A7T8QS65_CALRO</name>
<evidence type="ECO:0000256" key="2">
    <source>
        <dbReference type="ARBA" id="ARBA00022473"/>
    </source>
</evidence>
<evidence type="ECO:0000313" key="9">
    <source>
        <dbReference type="EMBL" id="QQP53194.1"/>
    </source>
</evidence>
<dbReference type="AlphaFoldDB" id="A0A7T8QS65"/>
<dbReference type="InterPro" id="IPR042634">
    <property type="entry name" value="MOX-1/MOX-2"/>
</dbReference>
<dbReference type="Gene3D" id="1.10.10.60">
    <property type="entry name" value="Homeodomain-like"/>
    <property type="match status" value="1"/>
</dbReference>
<dbReference type="GO" id="GO:0000981">
    <property type="term" value="F:DNA-binding transcription factor activity, RNA polymerase II-specific"/>
    <property type="evidence" value="ECO:0007669"/>
    <property type="project" value="TreeGrafter"/>
</dbReference>
<dbReference type="EMBL" id="CP045892">
    <property type="protein sequence ID" value="QQP53194.1"/>
    <property type="molecule type" value="Genomic_DNA"/>
</dbReference>
<dbReference type="CDD" id="cd00086">
    <property type="entry name" value="homeodomain"/>
    <property type="match status" value="1"/>
</dbReference>
<reference evidence="10" key="1">
    <citation type="submission" date="2021-01" db="EMBL/GenBank/DDBJ databases">
        <title>Caligus Genome Assembly.</title>
        <authorList>
            <person name="Gallardo-Escarate C."/>
        </authorList>
    </citation>
    <scope>NUCLEOTIDE SEQUENCE [LARGE SCALE GENOMIC DNA]</scope>
</reference>
<dbReference type="GO" id="GO:0005634">
    <property type="term" value="C:nucleus"/>
    <property type="evidence" value="ECO:0007669"/>
    <property type="project" value="UniProtKB-SubCell"/>
</dbReference>
<dbReference type="Pfam" id="PF00046">
    <property type="entry name" value="Homeodomain"/>
    <property type="match status" value="1"/>
</dbReference>
<feature type="region of interest" description="Disordered" evidence="7">
    <location>
        <begin position="90"/>
        <end position="146"/>
    </location>
</feature>
<dbReference type="InterPro" id="IPR009057">
    <property type="entry name" value="Homeodomain-like_sf"/>
</dbReference>
<keyword evidence="3" id="KW-0805">Transcription regulation</keyword>
<evidence type="ECO:0000256" key="4">
    <source>
        <dbReference type="ARBA" id="ARBA00023163"/>
    </source>
</evidence>
<evidence type="ECO:0000259" key="8">
    <source>
        <dbReference type="PROSITE" id="PS50071"/>
    </source>
</evidence>
<dbReference type="PANTHER" id="PTHR24328">
    <property type="entry name" value="HOMEOBOX PROTEIN MOX"/>
    <property type="match status" value="1"/>
</dbReference>
<gene>
    <name evidence="9" type="ORF">FKW44_005575</name>
</gene>
<evidence type="ECO:0000256" key="1">
    <source>
        <dbReference type="ARBA" id="ARBA00004123"/>
    </source>
</evidence>
<keyword evidence="5 6" id="KW-0371">Homeobox</keyword>
<dbReference type="SUPFAM" id="SSF46689">
    <property type="entry name" value="Homeodomain-like"/>
    <property type="match status" value="1"/>
</dbReference>
<dbReference type="GO" id="GO:0045944">
    <property type="term" value="P:positive regulation of transcription by RNA polymerase II"/>
    <property type="evidence" value="ECO:0007669"/>
    <property type="project" value="InterPro"/>
</dbReference>
<accession>A0A7T8QS65</accession>
<dbReference type="PROSITE" id="PS50071">
    <property type="entry name" value="HOMEOBOX_2"/>
    <property type="match status" value="1"/>
</dbReference>
<protein>
    <submittedName>
        <fullName evidence="9">Homeobox protein MOX2like</fullName>
    </submittedName>
</protein>
<dbReference type="Proteomes" id="UP000595437">
    <property type="component" value="Chromosome 3"/>
</dbReference>
<feature type="compositionally biased region" description="Low complexity" evidence="7">
    <location>
        <begin position="98"/>
        <end position="109"/>
    </location>
</feature>
<evidence type="ECO:0000256" key="3">
    <source>
        <dbReference type="ARBA" id="ARBA00023015"/>
    </source>
</evidence>